<dbReference type="EMBL" id="CP009220">
    <property type="protein sequence ID" value="ALC05125.1"/>
    <property type="molecule type" value="Genomic_DNA"/>
</dbReference>
<dbReference type="Proteomes" id="UP000068067">
    <property type="component" value="Chromosome"/>
</dbReference>
<dbReference type="RefSeq" id="WP_053544247.1">
    <property type="nucleotide sequence ID" value="NZ_CP009220.1"/>
</dbReference>
<dbReference type="PATRIC" id="fig|931089.4.peg.680"/>
<organism evidence="1 2">
    <name type="scientific">Corynebacterium deserti GIMN1.010</name>
    <dbReference type="NCBI Taxonomy" id="931089"/>
    <lineage>
        <taxon>Bacteria</taxon>
        <taxon>Bacillati</taxon>
        <taxon>Actinomycetota</taxon>
        <taxon>Actinomycetes</taxon>
        <taxon>Mycobacteriales</taxon>
        <taxon>Corynebacteriaceae</taxon>
        <taxon>Corynebacterium</taxon>
    </lineage>
</organism>
<gene>
    <name evidence="1" type="ORF">CDES_03360</name>
</gene>
<dbReference type="AlphaFoldDB" id="A0A0M4CVR1"/>
<sequence>MTYVADFSRTLLKLPRAIWWYLTELMGDTAYAKYVAHLRAHHPDKDVPTEREYWRARYAEQDANPGARCC</sequence>
<dbReference type="OrthoDB" id="3541280at2"/>
<name>A0A0M4CVR1_9CORY</name>
<dbReference type="Pfam" id="PF04328">
    <property type="entry name" value="Sel_put"/>
    <property type="match status" value="1"/>
</dbReference>
<dbReference type="KEGG" id="cdx:CDES_03360"/>
<reference evidence="1 2" key="1">
    <citation type="submission" date="2014-08" db="EMBL/GenBank/DDBJ databases">
        <title>Complete genome sequence of Corynebacterium deserti GIMN1.010 (=DSM 45689), isolated from desert sand in western China.</title>
        <authorList>
            <person name="Ruckert C."/>
            <person name="Albersmeier A."/>
            <person name="Kalinowski J."/>
        </authorList>
    </citation>
    <scope>NUCLEOTIDE SEQUENCE [LARGE SCALE GENOMIC DNA]</scope>
    <source>
        <strain evidence="1 2">GIMN1.010</strain>
    </source>
</reference>
<evidence type="ECO:0000313" key="1">
    <source>
        <dbReference type="EMBL" id="ALC05125.1"/>
    </source>
</evidence>
<keyword evidence="2" id="KW-1185">Reference proteome</keyword>
<dbReference type="InterPro" id="IPR007423">
    <property type="entry name" value="Sel_put"/>
</dbReference>
<protein>
    <recommendedName>
        <fullName evidence="3">DUF466 domain-containing protein</fullName>
    </recommendedName>
</protein>
<evidence type="ECO:0000313" key="2">
    <source>
        <dbReference type="Proteomes" id="UP000068067"/>
    </source>
</evidence>
<proteinExistence type="predicted"/>
<evidence type="ECO:0008006" key="3">
    <source>
        <dbReference type="Google" id="ProtNLM"/>
    </source>
</evidence>
<accession>A0A0M4CVR1</accession>